<dbReference type="eggNOG" id="COG3209">
    <property type="taxonomic scope" value="Bacteria"/>
</dbReference>
<dbReference type="Pfam" id="PF14021">
    <property type="entry name" value="TNT"/>
    <property type="match status" value="1"/>
</dbReference>
<keyword evidence="3" id="KW-1185">Reference proteome</keyword>
<dbReference type="AlphaFoldDB" id="D2QZ89"/>
<dbReference type="Proteomes" id="UP000001887">
    <property type="component" value="Chromosome"/>
</dbReference>
<feature type="domain" description="TNT" evidence="1">
    <location>
        <begin position="119"/>
        <end position="205"/>
    </location>
</feature>
<gene>
    <name evidence="2" type="ordered locus">Psta_3620</name>
</gene>
<evidence type="ECO:0000313" key="2">
    <source>
        <dbReference type="EMBL" id="ADB18281.1"/>
    </source>
</evidence>
<evidence type="ECO:0000313" key="3">
    <source>
        <dbReference type="Proteomes" id="UP000001887"/>
    </source>
</evidence>
<dbReference type="HOGENOM" id="CLU_1325336_0_0_0"/>
<proteinExistence type="predicted"/>
<dbReference type="OrthoDB" id="1454629at2"/>
<evidence type="ECO:0000259" key="1">
    <source>
        <dbReference type="Pfam" id="PF14021"/>
    </source>
</evidence>
<dbReference type="KEGG" id="psl:Psta_3620"/>
<reference evidence="2 3" key="1">
    <citation type="journal article" date="2009" name="Stand. Genomic Sci.">
        <title>Complete genome sequence of Pirellula staleyi type strain (ATCC 27377).</title>
        <authorList>
            <person name="Clum A."/>
            <person name="Tindall B.J."/>
            <person name="Sikorski J."/>
            <person name="Ivanova N."/>
            <person name="Mavrommatis K."/>
            <person name="Lucas S."/>
            <person name="Glavina del Rio T."/>
            <person name="Nolan M."/>
            <person name="Chen F."/>
            <person name="Tice H."/>
            <person name="Pitluck S."/>
            <person name="Cheng J.F."/>
            <person name="Chertkov O."/>
            <person name="Brettin T."/>
            <person name="Han C."/>
            <person name="Detter J.C."/>
            <person name="Kuske C."/>
            <person name="Bruce D."/>
            <person name="Goodwin L."/>
            <person name="Ovchinikova G."/>
            <person name="Pati A."/>
            <person name="Mikhailova N."/>
            <person name="Chen A."/>
            <person name="Palaniappan K."/>
            <person name="Land M."/>
            <person name="Hauser L."/>
            <person name="Chang Y.J."/>
            <person name="Jeffries C.D."/>
            <person name="Chain P."/>
            <person name="Rohde M."/>
            <person name="Goker M."/>
            <person name="Bristow J."/>
            <person name="Eisen J.A."/>
            <person name="Markowitz V."/>
            <person name="Hugenholtz P."/>
            <person name="Kyrpides N.C."/>
            <person name="Klenk H.P."/>
            <person name="Lapidus A."/>
        </authorList>
    </citation>
    <scope>NUCLEOTIDE SEQUENCE [LARGE SCALE GENOMIC DNA]</scope>
    <source>
        <strain evidence="3">ATCC 27377 / DSM 6068 / ICPB 4128</strain>
    </source>
</reference>
<sequence length="207" mass="22315">MPLRFGAIETALQRLATVILLGIAGYGAYAALDTERLSTFDADLARRLEHQLASLDLAPQEAESALPPAATGLHAPEARFVYDPKSDEYRDRNTGHLVARADLPYPPNHGFLSAQRSVLKPGTIVDRYGSPLGRFCGTPGDTISMRGMPEGDNDLPYYRYEVKQPIDVLAGPSAPVPAFGATGGGLQYLFPEPIQSLVQQGNLVQLP</sequence>
<dbReference type="EMBL" id="CP001848">
    <property type="protein sequence ID" value="ADB18281.1"/>
    <property type="molecule type" value="Genomic_DNA"/>
</dbReference>
<organism evidence="2 3">
    <name type="scientific">Pirellula staleyi (strain ATCC 27377 / DSM 6068 / ICPB 4128)</name>
    <name type="common">Pirella staleyi</name>
    <dbReference type="NCBI Taxonomy" id="530564"/>
    <lineage>
        <taxon>Bacteria</taxon>
        <taxon>Pseudomonadati</taxon>
        <taxon>Planctomycetota</taxon>
        <taxon>Planctomycetia</taxon>
        <taxon>Pirellulales</taxon>
        <taxon>Pirellulaceae</taxon>
        <taxon>Pirellula</taxon>
    </lineage>
</organism>
<dbReference type="InterPro" id="IPR025331">
    <property type="entry name" value="TNT"/>
</dbReference>
<dbReference type="STRING" id="530564.Psta_3620"/>
<protein>
    <recommendedName>
        <fullName evidence="1">TNT domain-containing protein</fullName>
    </recommendedName>
</protein>
<dbReference type="GO" id="GO:0050135">
    <property type="term" value="F:NADP+ nucleosidase activity"/>
    <property type="evidence" value="ECO:0007669"/>
    <property type="project" value="InterPro"/>
</dbReference>
<name>D2QZ89_PIRSD</name>
<accession>D2QZ89</accession>